<protein>
    <recommendedName>
        <fullName evidence="2">General stress protein 17M-like domain-containing protein</fullName>
    </recommendedName>
</protein>
<reference evidence="3 4" key="1">
    <citation type="submission" date="2008-07" db="EMBL/GenBank/DDBJ databases">
        <authorList>
            <person name="Tandeau de Marsac N."/>
            <person name="Ferriera S."/>
            <person name="Johnson J."/>
            <person name="Kravitz S."/>
            <person name="Beeson K."/>
            <person name="Sutton G."/>
            <person name="Rogers Y.-H."/>
            <person name="Friedman R."/>
            <person name="Frazier M."/>
            <person name="Venter J.C."/>
        </authorList>
    </citation>
    <scope>NUCLEOTIDE SEQUENCE [LARGE SCALE GENOMIC DNA]</scope>
    <source>
        <strain evidence="3 4">PCC 7420</strain>
    </source>
</reference>
<feature type="region of interest" description="Disordered" evidence="1">
    <location>
        <begin position="212"/>
        <end position="239"/>
    </location>
</feature>
<sequence>MEADTMTLGQYQRGVGVFPTRQATEDALKHLIDADFPMNQVSVIARDEEQIAGVQVQDDTENEAGEGAAAGAVAGGVTGGIVGLIGTLGAIALPGVGPILVGGAAASVIGNTLLGGAVGSAAGGLFGALLGLEVTEAEAKLYQDRLEKGHYLILVDSTSEEISRAASILKPQGIQEWRSYNRPEVNTPAPGYTHPTAAPVGSPTPLGTAYTGPFGEPLGATPTGVTPVTPPPTAPTPVTQNQRAIGVFSYEQNLKKALDGLKAAGFDMNLVSVIAKDAEHPDQVSGVRVTDPVSHEKAKDAATGTVAGGVLGGLTGLLVGLVTVAVPGVGPVVFVGTEAAAIASALGGGAIGAAAGGLVGILANLGVPEEQAKKYSDRLSHGDYLVLVQGTDEQISQAETILRDRGIEEWEIYNNPSAPMTHPGRVFP</sequence>
<dbReference type="HOGENOM" id="CLU_029443_0_0_3"/>
<dbReference type="Pfam" id="PF11181">
    <property type="entry name" value="YflT"/>
    <property type="match status" value="1"/>
</dbReference>
<dbReference type="AlphaFoldDB" id="B4VQB2"/>
<proteinExistence type="predicted"/>
<dbReference type="InterPro" id="IPR052948">
    <property type="entry name" value="Low_temp-induced_all0457"/>
</dbReference>
<evidence type="ECO:0000313" key="3">
    <source>
        <dbReference type="EMBL" id="EDX75795.1"/>
    </source>
</evidence>
<dbReference type="Proteomes" id="UP000003835">
    <property type="component" value="Unassembled WGS sequence"/>
</dbReference>
<evidence type="ECO:0000256" key="1">
    <source>
        <dbReference type="SAM" id="MobiDB-lite"/>
    </source>
</evidence>
<dbReference type="PANTHER" id="PTHR36109">
    <property type="entry name" value="MEMBRANE PROTEIN-RELATED"/>
    <property type="match status" value="1"/>
</dbReference>
<organism evidence="3 4">
    <name type="scientific">Coleofasciculus chthonoplastes PCC 7420</name>
    <dbReference type="NCBI Taxonomy" id="118168"/>
    <lineage>
        <taxon>Bacteria</taxon>
        <taxon>Bacillati</taxon>
        <taxon>Cyanobacteriota</taxon>
        <taxon>Cyanophyceae</taxon>
        <taxon>Coleofasciculales</taxon>
        <taxon>Coleofasciculaceae</taxon>
        <taxon>Coleofasciculus</taxon>
    </lineage>
</organism>
<accession>B4VQB2</accession>
<dbReference type="PANTHER" id="PTHR36109:SF2">
    <property type="entry name" value="MEMBRANE PROTEIN"/>
    <property type="match status" value="1"/>
</dbReference>
<name>B4VQB2_9CYAN</name>
<evidence type="ECO:0000259" key="2">
    <source>
        <dbReference type="Pfam" id="PF11181"/>
    </source>
</evidence>
<dbReference type="InterPro" id="IPR025889">
    <property type="entry name" value="GSP17M-like_dom"/>
</dbReference>
<dbReference type="eggNOG" id="COG3861">
    <property type="taxonomic scope" value="Bacteria"/>
</dbReference>
<gene>
    <name evidence="3" type="ORF">MC7420_6450</name>
</gene>
<evidence type="ECO:0000313" key="4">
    <source>
        <dbReference type="Proteomes" id="UP000003835"/>
    </source>
</evidence>
<feature type="domain" description="General stress protein 17M-like" evidence="2">
    <location>
        <begin position="15"/>
        <end position="81"/>
    </location>
</feature>
<keyword evidence="4" id="KW-1185">Reference proteome</keyword>
<dbReference type="STRING" id="118168.MC7420_6450"/>
<dbReference type="EMBL" id="DS989848">
    <property type="protein sequence ID" value="EDX75795.1"/>
    <property type="molecule type" value="Genomic_DNA"/>
</dbReference>